<keyword evidence="2" id="KW-1185">Reference proteome</keyword>
<name>A0A158R6B4_9BILA</name>
<keyword evidence="1" id="KW-0732">Signal</keyword>
<accession>A0A158R6B4</accession>
<dbReference type="WBParaSite" id="SMUV_0001062401-mRNA-1">
    <property type="protein sequence ID" value="SMUV_0001062401-mRNA-1"/>
    <property type="gene ID" value="SMUV_0001062401"/>
</dbReference>
<sequence>MTTTVAASTVISVLFLMLPLTETQFRSGIITGRNFYQAQSNNIQKRQYAIKDNESPVVADLGTDAAYDSLTTNPTTSVSYESTATPYETSTTPIPYGNPAPYENSVMPYSASAPAAAAAASAVRPEIQVQVYCNDCNVEMYNLTDPNVNHTIPEAIRNMFPFLQF</sequence>
<organism evidence="2 3">
    <name type="scientific">Syphacia muris</name>
    <dbReference type="NCBI Taxonomy" id="451379"/>
    <lineage>
        <taxon>Eukaryota</taxon>
        <taxon>Metazoa</taxon>
        <taxon>Ecdysozoa</taxon>
        <taxon>Nematoda</taxon>
        <taxon>Chromadorea</taxon>
        <taxon>Rhabditida</taxon>
        <taxon>Spirurina</taxon>
        <taxon>Oxyuridomorpha</taxon>
        <taxon>Oxyuroidea</taxon>
        <taxon>Oxyuridae</taxon>
        <taxon>Syphacia</taxon>
    </lineage>
</organism>
<reference evidence="3" key="1">
    <citation type="submission" date="2016-04" db="UniProtKB">
        <authorList>
            <consortium name="WormBaseParasite"/>
        </authorList>
    </citation>
    <scope>IDENTIFICATION</scope>
</reference>
<evidence type="ECO:0000313" key="2">
    <source>
        <dbReference type="Proteomes" id="UP000046393"/>
    </source>
</evidence>
<dbReference type="Proteomes" id="UP000046393">
    <property type="component" value="Unplaced"/>
</dbReference>
<feature type="chain" id="PRO_5007631549" evidence="1">
    <location>
        <begin position="24"/>
        <end position="165"/>
    </location>
</feature>
<protein>
    <submittedName>
        <fullName evidence="3">LITAF domain-containing protein</fullName>
    </submittedName>
</protein>
<evidence type="ECO:0000313" key="3">
    <source>
        <dbReference type="WBParaSite" id="SMUV_0001062401-mRNA-1"/>
    </source>
</evidence>
<feature type="signal peptide" evidence="1">
    <location>
        <begin position="1"/>
        <end position="23"/>
    </location>
</feature>
<evidence type="ECO:0000256" key="1">
    <source>
        <dbReference type="SAM" id="SignalP"/>
    </source>
</evidence>
<dbReference type="AlphaFoldDB" id="A0A158R6B4"/>
<proteinExistence type="predicted"/>